<feature type="region of interest" description="Disordered" evidence="1">
    <location>
        <begin position="1"/>
        <end position="146"/>
    </location>
</feature>
<evidence type="ECO:0008006" key="4">
    <source>
        <dbReference type="Google" id="ProtNLM"/>
    </source>
</evidence>
<dbReference type="EMBL" id="JBIMZQ010000023">
    <property type="protein sequence ID" value="KAL3664575.1"/>
    <property type="molecule type" value="Genomic_DNA"/>
</dbReference>
<feature type="compositionally biased region" description="Basic residues" evidence="1">
    <location>
        <begin position="99"/>
        <end position="111"/>
    </location>
</feature>
<organism evidence="2 3">
    <name type="scientific">Phytophthora oleae</name>
    <dbReference type="NCBI Taxonomy" id="2107226"/>
    <lineage>
        <taxon>Eukaryota</taxon>
        <taxon>Sar</taxon>
        <taxon>Stramenopiles</taxon>
        <taxon>Oomycota</taxon>
        <taxon>Peronosporomycetes</taxon>
        <taxon>Peronosporales</taxon>
        <taxon>Peronosporaceae</taxon>
        <taxon>Phytophthora</taxon>
    </lineage>
</organism>
<sequence length="146" mass="17039">MFRNQESGTTQRGCEFSVHEQGGETEDGEGALQRKRDEASKLKMTKKREEYEQQLNKEEQDLERQEALLKRQNPSAFDKLMNSLKIKKPVSEKEDRKEQAKKKKVKLRLKRKAEAANGPTAKKKKKNPVDSSYMSLQFRLRRSLRG</sequence>
<gene>
    <name evidence="2" type="ORF">V7S43_010328</name>
</gene>
<feature type="compositionally biased region" description="Basic and acidic residues" evidence="1">
    <location>
        <begin position="32"/>
        <end position="69"/>
    </location>
</feature>
<dbReference type="Proteomes" id="UP001632037">
    <property type="component" value="Unassembled WGS sequence"/>
</dbReference>
<evidence type="ECO:0000313" key="3">
    <source>
        <dbReference type="Proteomes" id="UP001632037"/>
    </source>
</evidence>
<evidence type="ECO:0000256" key="1">
    <source>
        <dbReference type="SAM" id="MobiDB-lite"/>
    </source>
</evidence>
<keyword evidence="3" id="KW-1185">Reference proteome</keyword>
<feature type="compositionally biased region" description="Polar residues" evidence="1">
    <location>
        <begin position="1"/>
        <end position="12"/>
    </location>
</feature>
<evidence type="ECO:0000313" key="2">
    <source>
        <dbReference type="EMBL" id="KAL3664575.1"/>
    </source>
</evidence>
<accession>A0ABD3FCC4</accession>
<proteinExistence type="predicted"/>
<reference evidence="2 3" key="1">
    <citation type="submission" date="2024-09" db="EMBL/GenBank/DDBJ databases">
        <title>Genome sequencing and assembly of Phytophthora oleae, isolate VK10A, causative agent of rot of olive drupes.</title>
        <authorList>
            <person name="Conti Taguali S."/>
            <person name="Riolo M."/>
            <person name="La Spada F."/>
            <person name="Cacciola S.O."/>
            <person name="Dionisio G."/>
        </authorList>
    </citation>
    <scope>NUCLEOTIDE SEQUENCE [LARGE SCALE GENOMIC DNA]</scope>
    <source>
        <strain evidence="2 3">VK10A</strain>
    </source>
</reference>
<protein>
    <recommendedName>
        <fullName evidence="4">FAM192A/Fyv6 N-terminal domain-containing protein</fullName>
    </recommendedName>
</protein>
<dbReference type="AlphaFoldDB" id="A0ABD3FCC4"/>
<comment type="caution">
    <text evidence="2">The sequence shown here is derived from an EMBL/GenBank/DDBJ whole genome shotgun (WGS) entry which is preliminary data.</text>
</comment>
<feature type="compositionally biased region" description="Basic and acidic residues" evidence="1">
    <location>
        <begin position="89"/>
        <end position="98"/>
    </location>
</feature>
<name>A0ABD3FCC4_9STRA</name>